<sequence>MKIKLKLMLIAFTFTVLLVGFRKFEEEFGSIIYKSLVILDNLNSRFQIRFDEIQDYLPLFVIIPGVNLFVYSAVVDIPASDDQILDVRIAVWDASDVTDFACCFTSSGSAKVFSTRSQMKSYYRLPMWNYYARQYSCLVSKSIDPVEVFFSATSCDILPSKKVPVIIPEISRGDTAFCIKVAFGFVEPEHIVEFFEIHRILGVKKFLIHNLNFDKESLKVLKHYEQAGFLEIVPIDFPGSTSERQKKIRYKLPLLADAQVAVYDCIERLSGYQFVGIIDFDEILLPSNKYRNIPHLLKYWSKLYSNAASFTFGVENFMSNWNETNVNSSLHFMRYIYRDVALYDRPKCVHIPGRVSFVWTHDALPLPTYKKYRIPFNAGIIHHYRKCRRHISEDKCLHRIIRYKDKDLLPMEHQLSTAVKTVLRDLDIAESV</sequence>
<comment type="subcellular location">
    <subcellularLocation>
        <location evidence="1">Membrane</location>
        <topology evidence="1">Single-pass membrane protein</topology>
    </subcellularLocation>
</comment>
<evidence type="ECO:0000313" key="11">
    <source>
        <dbReference type="Proteomes" id="UP001347796"/>
    </source>
</evidence>
<dbReference type="GO" id="GO:0005737">
    <property type="term" value="C:cytoplasm"/>
    <property type="evidence" value="ECO:0007669"/>
    <property type="project" value="TreeGrafter"/>
</dbReference>
<dbReference type="InterPro" id="IPR008166">
    <property type="entry name" value="Glyco_transf_92"/>
</dbReference>
<evidence type="ECO:0000256" key="5">
    <source>
        <dbReference type="ARBA" id="ARBA00022692"/>
    </source>
</evidence>
<evidence type="ECO:0000256" key="6">
    <source>
        <dbReference type="ARBA" id="ARBA00022989"/>
    </source>
</evidence>
<name>A0AAN8IWP9_PATCE</name>
<evidence type="ECO:0000256" key="3">
    <source>
        <dbReference type="ARBA" id="ARBA00022676"/>
    </source>
</evidence>
<accession>A0AAN8IWP9</accession>
<evidence type="ECO:0000256" key="7">
    <source>
        <dbReference type="ARBA" id="ARBA00023136"/>
    </source>
</evidence>
<protein>
    <recommendedName>
        <fullName evidence="8">Glycosyltransferase family 92 protein</fullName>
        <ecNumber evidence="8">2.4.1.-</ecNumber>
    </recommendedName>
</protein>
<keyword evidence="11" id="KW-1185">Reference proteome</keyword>
<keyword evidence="3 8" id="KW-0328">Glycosyltransferase</keyword>
<dbReference type="AlphaFoldDB" id="A0AAN8IWP9"/>
<comment type="similarity">
    <text evidence="2 8">Belongs to the glycosyltransferase 92 family.</text>
</comment>
<evidence type="ECO:0000256" key="4">
    <source>
        <dbReference type="ARBA" id="ARBA00022679"/>
    </source>
</evidence>
<dbReference type="Proteomes" id="UP001347796">
    <property type="component" value="Unassembled WGS sequence"/>
</dbReference>
<keyword evidence="6" id="KW-1133">Transmembrane helix</keyword>
<reference evidence="10 11" key="1">
    <citation type="submission" date="2024-01" db="EMBL/GenBank/DDBJ databases">
        <title>The genome of the rayed Mediterranean limpet Patella caerulea (Linnaeus, 1758).</title>
        <authorList>
            <person name="Anh-Thu Weber A."/>
            <person name="Halstead-Nussloch G."/>
        </authorList>
    </citation>
    <scope>NUCLEOTIDE SEQUENCE [LARGE SCALE GENOMIC DNA]</scope>
    <source>
        <strain evidence="10">AATW-2023a</strain>
        <tissue evidence="10">Whole specimen</tissue>
    </source>
</reference>
<organism evidence="10 11">
    <name type="scientific">Patella caerulea</name>
    <name type="common">Rayed Mediterranean limpet</name>
    <dbReference type="NCBI Taxonomy" id="87958"/>
    <lineage>
        <taxon>Eukaryota</taxon>
        <taxon>Metazoa</taxon>
        <taxon>Spiralia</taxon>
        <taxon>Lophotrochozoa</taxon>
        <taxon>Mollusca</taxon>
        <taxon>Gastropoda</taxon>
        <taxon>Patellogastropoda</taxon>
        <taxon>Patelloidea</taxon>
        <taxon>Patellidae</taxon>
        <taxon>Patella</taxon>
    </lineage>
</organism>
<dbReference type="PANTHER" id="PTHR21461">
    <property type="entry name" value="GLYCOSYLTRANSFERASE FAMILY 92 PROTEIN"/>
    <property type="match status" value="1"/>
</dbReference>
<evidence type="ECO:0000313" key="10">
    <source>
        <dbReference type="EMBL" id="KAK6166502.1"/>
    </source>
</evidence>
<feature type="chain" id="PRO_5042992919" description="Glycosyltransferase family 92 protein" evidence="9">
    <location>
        <begin position="21"/>
        <end position="432"/>
    </location>
</feature>
<dbReference type="PANTHER" id="PTHR21461:SF69">
    <property type="entry name" value="GLYCOSYLTRANSFERASE FAMILY 92 PROTEIN"/>
    <property type="match status" value="1"/>
</dbReference>
<dbReference type="EMBL" id="JAZGQO010000021">
    <property type="protein sequence ID" value="KAK6166502.1"/>
    <property type="molecule type" value="Genomic_DNA"/>
</dbReference>
<evidence type="ECO:0000256" key="8">
    <source>
        <dbReference type="RuleBase" id="RU366017"/>
    </source>
</evidence>
<keyword evidence="9" id="KW-0732">Signal</keyword>
<keyword evidence="4 8" id="KW-0808">Transferase</keyword>
<dbReference type="Pfam" id="PF01697">
    <property type="entry name" value="Glyco_transf_92"/>
    <property type="match status" value="1"/>
</dbReference>
<proteinExistence type="inferred from homology"/>
<evidence type="ECO:0000256" key="9">
    <source>
        <dbReference type="SAM" id="SignalP"/>
    </source>
</evidence>
<feature type="signal peptide" evidence="9">
    <location>
        <begin position="1"/>
        <end position="20"/>
    </location>
</feature>
<keyword evidence="5" id="KW-0812">Transmembrane</keyword>
<comment type="caution">
    <text evidence="10">The sequence shown here is derived from an EMBL/GenBank/DDBJ whole genome shotgun (WGS) entry which is preliminary data.</text>
</comment>
<keyword evidence="7" id="KW-0472">Membrane</keyword>
<evidence type="ECO:0000256" key="2">
    <source>
        <dbReference type="ARBA" id="ARBA00007647"/>
    </source>
</evidence>
<evidence type="ECO:0000256" key="1">
    <source>
        <dbReference type="ARBA" id="ARBA00004167"/>
    </source>
</evidence>
<dbReference type="EC" id="2.4.1.-" evidence="8"/>
<gene>
    <name evidence="10" type="ORF">SNE40_023171</name>
</gene>
<dbReference type="GO" id="GO:0016757">
    <property type="term" value="F:glycosyltransferase activity"/>
    <property type="evidence" value="ECO:0007669"/>
    <property type="project" value="UniProtKB-UniRule"/>
</dbReference>
<dbReference type="GO" id="GO:0016020">
    <property type="term" value="C:membrane"/>
    <property type="evidence" value="ECO:0007669"/>
    <property type="project" value="UniProtKB-SubCell"/>
</dbReference>